<reference evidence="7 8" key="1">
    <citation type="submission" date="2017-12" db="EMBL/GenBank/DDBJ databases">
        <title>Phylogenetic diversity of female urinary microbiome.</title>
        <authorList>
            <person name="Thomas-White K."/>
            <person name="Wolfe A.J."/>
        </authorList>
    </citation>
    <scope>NUCLEOTIDE SEQUENCE [LARGE SCALE GENOMIC DNA]</scope>
    <source>
        <strain evidence="7 8">UMB0018</strain>
    </source>
</reference>
<dbReference type="GO" id="GO:0016491">
    <property type="term" value="F:oxidoreductase activity"/>
    <property type="evidence" value="ECO:0007669"/>
    <property type="project" value="UniProtKB-KW"/>
</dbReference>
<evidence type="ECO:0000259" key="6">
    <source>
        <dbReference type="SMART" id="SM00829"/>
    </source>
</evidence>
<dbReference type="CDD" id="cd08287">
    <property type="entry name" value="FDH_like_ADH3"/>
    <property type="match status" value="1"/>
</dbReference>
<comment type="cofactor">
    <cofactor evidence="1 5">
        <name>Zn(2+)</name>
        <dbReference type="ChEBI" id="CHEBI:29105"/>
    </cofactor>
</comment>
<dbReference type="SMART" id="SM00829">
    <property type="entry name" value="PKS_ER"/>
    <property type="match status" value="1"/>
</dbReference>
<dbReference type="Pfam" id="PF00107">
    <property type="entry name" value="ADH_zinc_N"/>
    <property type="match status" value="1"/>
</dbReference>
<gene>
    <name evidence="7" type="ORF">CYJ22_09110</name>
</gene>
<dbReference type="Gene3D" id="3.40.50.720">
    <property type="entry name" value="NAD(P)-binding Rossmann-like Domain"/>
    <property type="match status" value="1"/>
</dbReference>
<evidence type="ECO:0000256" key="4">
    <source>
        <dbReference type="ARBA" id="ARBA00023002"/>
    </source>
</evidence>
<dbReference type="InterPro" id="IPR020843">
    <property type="entry name" value="ER"/>
</dbReference>
<dbReference type="Gene3D" id="3.90.180.10">
    <property type="entry name" value="Medium-chain alcohol dehydrogenases, catalytic domain"/>
    <property type="match status" value="1"/>
</dbReference>
<protein>
    <submittedName>
        <fullName evidence="7">IMP dehydrogenase</fullName>
    </submittedName>
</protein>
<dbReference type="InterPro" id="IPR013149">
    <property type="entry name" value="ADH-like_C"/>
</dbReference>
<dbReference type="RefSeq" id="WP_007589360.1">
    <property type="nucleotide sequence ID" value="NZ_PKKM01000014.1"/>
</dbReference>
<dbReference type="PANTHER" id="PTHR42813:SF2">
    <property type="entry name" value="DEHYDROGENASE, ZINC-CONTAINING, PUTATIVE (AFU_ORTHOLOGUE AFUA_2G02810)-RELATED"/>
    <property type="match status" value="1"/>
</dbReference>
<sequence>MRAVIMHAPGNVTVEDMPMPAILEPTDAIIKLAATCICGSDLWPYRGAQHVHEQRMGHEYVGTVTEVGSAVATVKPGDFVVGSFCISCGECEICRAGYPSRCATAAAQGDPFVGTRAGGTQAEYARVPLADGTLVKTPATPTSEQIPSLLAASDVLGTGWFAADEAGAAPGKTIVVVGDGAVGLGAIIAAKQLGASRIIAMSRHADRQALARQFGATDIVEERGEKGIARIKEMTGGLGADCVVEAVGNEASFDQALGCVRPGGHLSFVGVPHGVSLDMGRMFGAQVHMFGGPAAVRKYLPTMIDLIYRSEINPGAVFDLVLPLEQAAEGYAAMDERRATKVMLTV</sequence>
<dbReference type="InterPro" id="IPR002328">
    <property type="entry name" value="ADH_Zn_CS"/>
</dbReference>
<dbReference type="Pfam" id="PF08240">
    <property type="entry name" value="ADH_N"/>
    <property type="match status" value="1"/>
</dbReference>
<comment type="caution">
    <text evidence="7">The sequence shown here is derived from an EMBL/GenBank/DDBJ whole genome shotgun (WGS) entry which is preliminary data.</text>
</comment>
<dbReference type="SUPFAM" id="SSF50129">
    <property type="entry name" value="GroES-like"/>
    <property type="match status" value="1"/>
</dbReference>
<dbReference type="InterPro" id="IPR036291">
    <property type="entry name" value="NAD(P)-bd_dom_sf"/>
</dbReference>
<dbReference type="AlphaFoldDB" id="A0A2I1HY47"/>
<keyword evidence="4" id="KW-0560">Oxidoreductase</keyword>
<evidence type="ECO:0000256" key="5">
    <source>
        <dbReference type="RuleBase" id="RU361277"/>
    </source>
</evidence>
<evidence type="ECO:0000313" key="7">
    <source>
        <dbReference type="EMBL" id="PKY63805.1"/>
    </source>
</evidence>
<accession>A0A2I1HY47</accession>
<feature type="domain" description="Enoyl reductase (ER)" evidence="6">
    <location>
        <begin position="7"/>
        <end position="344"/>
    </location>
</feature>
<comment type="similarity">
    <text evidence="5">Belongs to the zinc-containing alcohol dehydrogenase family.</text>
</comment>
<dbReference type="EMBL" id="PKKM01000014">
    <property type="protein sequence ID" value="PKY63805.1"/>
    <property type="molecule type" value="Genomic_DNA"/>
</dbReference>
<organism evidence="7 8">
    <name type="scientific">Schaalia odontolytica</name>
    <dbReference type="NCBI Taxonomy" id="1660"/>
    <lineage>
        <taxon>Bacteria</taxon>
        <taxon>Bacillati</taxon>
        <taxon>Actinomycetota</taxon>
        <taxon>Actinomycetes</taxon>
        <taxon>Actinomycetales</taxon>
        <taxon>Actinomycetaceae</taxon>
        <taxon>Schaalia</taxon>
    </lineage>
</organism>
<keyword evidence="3 5" id="KW-0862">Zinc</keyword>
<evidence type="ECO:0000256" key="1">
    <source>
        <dbReference type="ARBA" id="ARBA00001947"/>
    </source>
</evidence>
<dbReference type="PANTHER" id="PTHR42813">
    <property type="entry name" value="ZINC-TYPE ALCOHOL DEHYDROGENASE-LIKE"/>
    <property type="match status" value="1"/>
</dbReference>
<dbReference type="InterPro" id="IPR013154">
    <property type="entry name" value="ADH-like_N"/>
</dbReference>
<dbReference type="GO" id="GO:0008270">
    <property type="term" value="F:zinc ion binding"/>
    <property type="evidence" value="ECO:0007669"/>
    <property type="project" value="InterPro"/>
</dbReference>
<evidence type="ECO:0000256" key="3">
    <source>
        <dbReference type="ARBA" id="ARBA00022833"/>
    </source>
</evidence>
<proteinExistence type="inferred from homology"/>
<dbReference type="SUPFAM" id="SSF51735">
    <property type="entry name" value="NAD(P)-binding Rossmann-fold domains"/>
    <property type="match status" value="1"/>
</dbReference>
<name>A0A2I1HY47_9ACTO</name>
<dbReference type="PROSITE" id="PS00059">
    <property type="entry name" value="ADH_ZINC"/>
    <property type="match status" value="1"/>
</dbReference>
<evidence type="ECO:0000256" key="2">
    <source>
        <dbReference type="ARBA" id="ARBA00022723"/>
    </source>
</evidence>
<dbReference type="InterPro" id="IPR011032">
    <property type="entry name" value="GroES-like_sf"/>
</dbReference>
<dbReference type="Proteomes" id="UP000234198">
    <property type="component" value="Unassembled WGS sequence"/>
</dbReference>
<evidence type="ECO:0000313" key="8">
    <source>
        <dbReference type="Proteomes" id="UP000234198"/>
    </source>
</evidence>
<keyword evidence="2 5" id="KW-0479">Metal-binding</keyword>